<gene>
    <name evidence="4" type="ORF">GCM10011534_17290</name>
</gene>
<dbReference type="InterPro" id="IPR036291">
    <property type="entry name" value="NAD(P)-bd_dom_sf"/>
</dbReference>
<name>A0A917SSQ4_9RHOB</name>
<dbReference type="SUPFAM" id="SSF51735">
    <property type="entry name" value="NAD(P)-binding Rossmann-fold domains"/>
    <property type="match status" value="1"/>
</dbReference>
<protein>
    <submittedName>
        <fullName evidence="4">Glyoxylate/hydroxypyruvate reductase A</fullName>
    </submittedName>
</protein>
<dbReference type="GO" id="GO:0016616">
    <property type="term" value="F:oxidoreductase activity, acting on the CH-OH group of donors, NAD or NADP as acceptor"/>
    <property type="evidence" value="ECO:0007669"/>
    <property type="project" value="UniProtKB-ARBA"/>
</dbReference>
<evidence type="ECO:0000313" key="5">
    <source>
        <dbReference type="Proteomes" id="UP000649829"/>
    </source>
</evidence>
<dbReference type="InterPro" id="IPR029753">
    <property type="entry name" value="D-isomer_DH_CS"/>
</dbReference>
<evidence type="ECO:0000259" key="3">
    <source>
        <dbReference type="Pfam" id="PF02826"/>
    </source>
</evidence>
<reference evidence="4" key="2">
    <citation type="submission" date="2020-09" db="EMBL/GenBank/DDBJ databases">
        <authorList>
            <person name="Sun Q."/>
            <person name="Zhou Y."/>
        </authorList>
    </citation>
    <scope>NUCLEOTIDE SEQUENCE</scope>
    <source>
        <strain evidence="4">CGMCC 1.6293</strain>
    </source>
</reference>
<evidence type="ECO:0000256" key="1">
    <source>
        <dbReference type="ARBA" id="ARBA00023002"/>
    </source>
</evidence>
<dbReference type="PANTHER" id="PTHR43333:SF1">
    <property type="entry name" value="D-ISOMER SPECIFIC 2-HYDROXYACID DEHYDROGENASE NAD-BINDING DOMAIN-CONTAINING PROTEIN"/>
    <property type="match status" value="1"/>
</dbReference>
<comment type="caution">
    <text evidence="4">The sequence shown here is derived from an EMBL/GenBank/DDBJ whole genome shotgun (WGS) entry which is preliminary data.</text>
</comment>
<evidence type="ECO:0000313" key="4">
    <source>
        <dbReference type="EMBL" id="GGL95801.1"/>
    </source>
</evidence>
<organism evidence="4 5">
    <name type="scientific">Pseudooceanicola nanhaiensis</name>
    <dbReference type="NCBI Taxonomy" id="375761"/>
    <lineage>
        <taxon>Bacteria</taxon>
        <taxon>Pseudomonadati</taxon>
        <taxon>Pseudomonadota</taxon>
        <taxon>Alphaproteobacteria</taxon>
        <taxon>Rhodobacterales</taxon>
        <taxon>Paracoccaceae</taxon>
        <taxon>Pseudooceanicola</taxon>
    </lineage>
</organism>
<dbReference type="Proteomes" id="UP000649829">
    <property type="component" value="Unassembled WGS sequence"/>
</dbReference>
<dbReference type="EMBL" id="BMLF01000001">
    <property type="protein sequence ID" value="GGL95801.1"/>
    <property type="molecule type" value="Genomic_DNA"/>
</dbReference>
<dbReference type="Gene3D" id="3.40.50.720">
    <property type="entry name" value="NAD(P)-binding Rossmann-like Domain"/>
    <property type="match status" value="2"/>
</dbReference>
<reference evidence="4" key="1">
    <citation type="journal article" date="2014" name="Int. J. Syst. Evol. Microbiol.">
        <title>Complete genome sequence of Corynebacterium casei LMG S-19264T (=DSM 44701T), isolated from a smear-ripened cheese.</title>
        <authorList>
            <consortium name="US DOE Joint Genome Institute (JGI-PGF)"/>
            <person name="Walter F."/>
            <person name="Albersmeier A."/>
            <person name="Kalinowski J."/>
            <person name="Ruckert C."/>
        </authorList>
    </citation>
    <scope>NUCLEOTIDE SEQUENCE</scope>
    <source>
        <strain evidence="4">CGMCC 1.6293</strain>
    </source>
</reference>
<keyword evidence="5" id="KW-1185">Reference proteome</keyword>
<dbReference type="CDD" id="cd12164">
    <property type="entry name" value="GDH_like_2"/>
    <property type="match status" value="1"/>
</dbReference>
<dbReference type="RefSeq" id="WP_028286512.1">
    <property type="nucleotide sequence ID" value="NZ_BMLF01000001.1"/>
</dbReference>
<dbReference type="PROSITE" id="PS00671">
    <property type="entry name" value="D_2_HYDROXYACID_DH_3"/>
    <property type="match status" value="1"/>
</dbReference>
<accession>A0A917SSQ4</accession>
<keyword evidence="1" id="KW-0560">Oxidoreductase</keyword>
<evidence type="ECO:0000256" key="2">
    <source>
        <dbReference type="ARBA" id="ARBA00023027"/>
    </source>
</evidence>
<sequence>MTLNILFAATEARWPQYEAPLHRALEAEGITDYRLATEMPAEEVDYIVYAPNSDLQDFTPYTRTKAVLNLWAGVEGIVGNRTLTQPLCRMVDSGLKEGMVEWVTGQVLRHHLGIDEVLARQSGEWRPSVPPLARNRPVGVLGLGELGAACAGALAALNFPVAGWSRTEKHIPGITCHHGAEGLKTVLAGSQIVVLLLPLTGATENILDADALSRLPEGAVIVNPGRGALIEDEALLAGLDAGHLGHATLDVFRQEPLPADHPFWRHPKITVSPHVASETRPETAAEVVARNIRRGEAGEPFLHLVDRGAGY</sequence>
<feature type="domain" description="D-isomer specific 2-hydroxyacid dehydrogenase NAD-binding" evidence="3">
    <location>
        <begin position="121"/>
        <end position="276"/>
    </location>
</feature>
<dbReference type="PANTHER" id="PTHR43333">
    <property type="entry name" value="2-HACID_DH_C DOMAIN-CONTAINING PROTEIN"/>
    <property type="match status" value="1"/>
</dbReference>
<keyword evidence="2" id="KW-0520">NAD</keyword>
<dbReference type="AlphaFoldDB" id="A0A917SSQ4"/>
<dbReference type="Pfam" id="PF02826">
    <property type="entry name" value="2-Hacid_dh_C"/>
    <property type="match status" value="1"/>
</dbReference>
<dbReference type="GO" id="GO:0051287">
    <property type="term" value="F:NAD binding"/>
    <property type="evidence" value="ECO:0007669"/>
    <property type="project" value="InterPro"/>
</dbReference>
<proteinExistence type="predicted"/>
<dbReference type="InterPro" id="IPR006140">
    <property type="entry name" value="D-isomer_DH_NAD-bd"/>
</dbReference>